<feature type="compositionally biased region" description="Basic and acidic residues" evidence="3">
    <location>
        <begin position="381"/>
        <end position="430"/>
    </location>
</feature>
<feature type="compositionally biased region" description="Basic and acidic residues" evidence="3">
    <location>
        <begin position="585"/>
        <end position="596"/>
    </location>
</feature>
<organism evidence="4 5">
    <name type="scientific">Chiloscyllium punctatum</name>
    <name type="common">Brownbanded bambooshark</name>
    <name type="synonym">Hemiscyllium punctatum</name>
    <dbReference type="NCBI Taxonomy" id="137246"/>
    <lineage>
        <taxon>Eukaryota</taxon>
        <taxon>Metazoa</taxon>
        <taxon>Chordata</taxon>
        <taxon>Craniata</taxon>
        <taxon>Vertebrata</taxon>
        <taxon>Chondrichthyes</taxon>
        <taxon>Elasmobranchii</taxon>
        <taxon>Galeomorphii</taxon>
        <taxon>Galeoidea</taxon>
        <taxon>Orectolobiformes</taxon>
        <taxon>Hemiscylliidae</taxon>
        <taxon>Chiloscyllium</taxon>
    </lineage>
</organism>
<dbReference type="PANTHER" id="PTHR15635:SF11">
    <property type="entry name" value="COILED-COIL DOMAIN-CONTAINING PROTEIN 9"/>
    <property type="match status" value="1"/>
</dbReference>
<feature type="compositionally biased region" description="Acidic residues" evidence="3">
    <location>
        <begin position="444"/>
        <end position="486"/>
    </location>
</feature>
<feature type="compositionally biased region" description="Gly residues" evidence="3">
    <location>
        <begin position="175"/>
        <end position="187"/>
    </location>
</feature>
<evidence type="ECO:0000256" key="1">
    <source>
        <dbReference type="ARBA" id="ARBA00022553"/>
    </source>
</evidence>
<evidence type="ECO:0000313" key="5">
    <source>
        <dbReference type="Proteomes" id="UP000287033"/>
    </source>
</evidence>
<feature type="compositionally biased region" description="Basic and acidic residues" evidence="3">
    <location>
        <begin position="223"/>
        <end position="255"/>
    </location>
</feature>
<proteinExistence type="predicted"/>
<dbReference type="OrthoDB" id="10058133at2759"/>
<keyword evidence="5" id="KW-1185">Reference proteome</keyword>
<reference evidence="4 5" key="1">
    <citation type="journal article" date="2018" name="Nat. Ecol. Evol.">
        <title>Shark genomes provide insights into elasmobranch evolution and the origin of vertebrates.</title>
        <authorList>
            <person name="Hara Y"/>
            <person name="Yamaguchi K"/>
            <person name="Onimaru K"/>
            <person name="Kadota M"/>
            <person name="Koyanagi M"/>
            <person name="Keeley SD"/>
            <person name="Tatsumi K"/>
            <person name="Tanaka K"/>
            <person name="Motone F"/>
            <person name="Kageyama Y"/>
            <person name="Nozu R"/>
            <person name="Adachi N"/>
            <person name="Nishimura O"/>
            <person name="Nakagawa R"/>
            <person name="Tanegashima C"/>
            <person name="Kiyatake I"/>
            <person name="Matsumoto R"/>
            <person name="Murakumo K"/>
            <person name="Nishida K"/>
            <person name="Terakita A"/>
            <person name="Kuratani S"/>
            <person name="Sato K"/>
            <person name="Hyodo S Kuraku.S."/>
        </authorList>
    </citation>
    <scope>NUCLEOTIDE SEQUENCE [LARGE SCALE GENOMIC DNA]</scope>
</reference>
<feature type="region of interest" description="Disordered" evidence="3">
    <location>
        <begin position="336"/>
        <end position="553"/>
    </location>
</feature>
<accession>A0A401SUB0</accession>
<feature type="compositionally biased region" description="Basic and acidic residues" evidence="3">
    <location>
        <begin position="118"/>
        <end position="144"/>
    </location>
</feature>
<dbReference type="STRING" id="137246.A0A401SUB0"/>
<dbReference type="InterPro" id="IPR029336">
    <property type="entry name" value="DUF4594"/>
</dbReference>
<feature type="region of interest" description="Disordered" evidence="3">
    <location>
        <begin position="223"/>
        <end position="301"/>
    </location>
</feature>
<name>A0A401SUB0_CHIPU</name>
<feature type="compositionally biased region" description="Basic and acidic residues" evidence="3">
    <location>
        <begin position="514"/>
        <end position="528"/>
    </location>
</feature>
<evidence type="ECO:0008006" key="6">
    <source>
        <dbReference type="Google" id="ProtNLM"/>
    </source>
</evidence>
<evidence type="ECO:0000256" key="3">
    <source>
        <dbReference type="SAM" id="MobiDB-lite"/>
    </source>
</evidence>
<keyword evidence="1" id="KW-0597">Phosphoprotein</keyword>
<feature type="region of interest" description="Disordered" evidence="3">
    <location>
        <begin position="582"/>
        <end position="701"/>
    </location>
</feature>
<gene>
    <name evidence="4" type="ORF">chiPu_0012445</name>
</gene>
<evidence type="ECO:0000313" key="4">
    <source>
        <dbReference type="EMBL" id="GCC33972.1"/>
    </source>
</evidence>
<feature type="compositionally biased region" description="Basic and acidic residues" evidence="3">
    <location>
        <begin position="193"/>
        <end position="211"/>
    </location>
</feature>
<feature type="compositionally biased region" description="Basic and acidic residues" evidence="3">
    <location>
        <begin position="61"/>
        <end position="75"/>
    </location>
</feature>
<feature type="compositionally biased region" description="Basic and acidic residues" evidence="3">
    <location>
        <begin position="36"/>
        <end position="49"/>
    </location>
</feature>
<protein>
    <recommendedName>
        <fullName evidence="6">Coiled-coil domain-containing protein 9</fullName>
    </recommendedName>
</protein>
<dbReference type="Proteomes" id="UP000287033">
    <property type="component" value="Unassembled WGS sequence"/>
</dbReference>
<feature type="compositionally biased region" description="Polar residues" evidence="3">
    <location>
        <begin position="93"/>
        <end position="102"/>
    </location>
</feature>
<sequence length="701" mass="79619">MSMTIDPDLKTREEKDAELDRRIEALRKKNQALMKRHQEIEEDRKKAEEDGISVTSRKQKHEAEHERKWGGKEIVMDIADLSKSPAEKRSVSNRKTASSSRGSLEPPGRRSWTSGPRQEAEDWDGHQRSPGSRTDRMTWGDHPNRSPRNVSRHVSPAGERLSRGERGVRTRRGRAGGGGPDGGGRGLGTASQQERRVKEWEEKRRQNIEKMNEEMEKIAEYERSQMDGSGEKNPVRNFLDDPRRLGSLPDCDRKDGSRRHVRNWGGPDFDKVKIGSDRGDKEWQGRRSGSKGSVDMTMSMTGRERAEYVRWKKEREQIDQERLERHRNAMGQWRREWDAEKTESMFKDNTVPTGCAEGYSKRDDRRPPKPPTISDFIPASRSKDPKRGRPKQENKIYSMHDNRWETCETKHEQKEISEQQKEKELKEKPVQDQNQGKADVGEPPADDEDEWEDASDEEEEIVGEDLSDSEDELKETKDLEEEEEEEKKDGAGVMEDVAKGAEVVHSPCRSPEPSVKEQQARKPRETPKLHIPPQGMTMQPKESGSKPLSPFSLDEYHPVKDWAEEMETASPRATLQLNPLQTGHAAKEEQKVEVKSGDGANVGESDLEAGKEQDAVTDQTFPQNVSGSCNPADEIPKEQVELEIDDANETSDTATIVVTQATTEEQHDQQEANKRTGDVSEPTIRTKQRTDCVEGNEPSSG</sequence>
<dbReference type="AlphaFoldDB" id="A0A401SUB0"/>
<evidence type="ECO:0000256" key="2">
    <source>
        <dbReference type="ARBA" id="ARBA00023054"/>
    </source>
</evidence>
<keyword evidence="2" id="KW-0175">Coiled coil</keyword>
<feature type="compositionally biased region" description="Basic and acidic residues" evidence="3">
    <location>
        <begin position="336"/>
        <end position="346"/>
    </location>
</feature>
<feature type="compositionally biased region" description="Basic and acidic residues" evidence="3">
    <location>
        <begin position="664"/>
        <end position="678"/>
    </location>
</feature>
<feature type="compositionally biased region" description="Basic and acidic residues" evidence="3">
    <location>
        <begin position="268"/>
        <end position="285"/>
    </location>
</feature>
<dbReference type="PANTHER" id="PTHR15635">
    <property type="entry name" value="COILED-COIL DOMAIN CONTAINING PROTEIN 9"/>
    <property type="match status" value="1"/>
</dbReference>
<feature type="compositionally biased region" description="Polar residues" evidence="3">
    <location>
        <begin position="650"/>
        <end position="663"/>
    </location>
</feature>
<dbReference type="EMBL" id="BEZZ01000558">
    <property type="protein sequence ID" value="GCC33972.1"/>
    <property type="molecule type" value="Genomic_DNA"/>
</dbReference>
<dbReference type="Pfam" id="PF15266">
    <property type="entry name" value="DUF4594"/>
    <property type="match status" value="1"/>
</dbReference>
<feature type="compositionally biased region" description="Polar residues" evidence="3">
    <location>
        <begin position="616"/>
        <end position="629"/>
    </location>
</feature>
<comment type="caution">
    <text evidence="4">The sequence shown here is derived from an EMBL/GenBank/DDBJ whole genome shotgun (WGS) entry which is preliminary data.</text>
</comment>
<dbReference type="OMA" id="DDRWEPK"/>
<feature type="region of interest" description="Disordered" evidence="3">
    <location>
        <begin position="28"/>
        <end position="211"/>
    </location>
</feature>